<name>A0A8R7Q898_TRIUA</name>
<protein>
    <recommendedName>
        <fullName evidence="3">Reverse transcriptase domain-containing protein</fullName>
    </recommendedName>
</protein>
<evidence type="ECO:0000313" key="1">
    <source>
        <dbReference type="EnsemblPlants" id="TuG1812G0400003139.01.T01.cds466674"/>
    </source>
</evidence>
<dbReference type="Proteomes" id="UP000015106">
    <property type="component" value="Chromosome 4"/>
</dbReference>
<evidence type="ECO:0008006" key="3">
    <source>
        <dbReference type="Google" id="ProtNLM"/>
    </source>
</evidence>
<reference evidence="1" key="3">
    <citation type="submission" date="2022-06" db="UniProtKB">
        <authorList>
            <consortium name="EnsemblPlants"/>
        </authorList>
    </citation>
    <scope>IDENTIFICATION</scope>
</reference>
<keyword evidence="2" id="KW-1185">Reference proteome</keyword>
<evidence type="ECO:0000313" key="2">
    <source>
        <dbReference type="Proteomes" id="UP000015106"/>
    </source>
</evidence>
<proteinExistence type="predicted"/>
<sequence length="163" mass="18287">MAILKQNGFGNKLCNWISQILSIGTSVVLLNSVPGKQFVCKRGVRQCDPLSPLPFVIAVDFLQTILNNVMQKQFIEPPISPTSCPDFPIPQYAYGTLIIMQAFPNQLQHLERLLDLFSHASGLRVNFQKSNLLPINIPQEEIPNLCSILERQIGTFPFTYVGM</sequence>
<accession>A0A8R7Q898</accession>
<dbReference type="Gramene" id="TuG1812G0400003139.01.T01">
    <property type="protein sequence ID" value="TuG1812G0400003139.01.T01.cds466674"/>
    <property type="gene ID" value="TuG1812G0400003139.01"/>
</dbReference>
<reference evidence="1" key="2">
    <citation type="submission" date="2018-03" db="EMBL/GenBank/DDBJ databases">
        <title>The Triticum urartu genome reveals the dynamic nature of wheat genome evolution.</title>
        <authorList>
            <person name="Ling H."/>
            <person name="Ma B."/>
            <person name="Shi X."/>
            <person name="Liu H."/>
            <person name="Dong L."/>
            <person name="Sun H."/>
            <person name="Cao Y."/>
            <person name="Gao Q."/>
            <person name="Zheng S."/>
            <person name="Li Y."/>
            <person name="Yu Y."/>
            <person name="Du H."/>
            <person name="Qi M."/>
            <person name="Li Y."/>
            <person name="Yu H."/>
            <person name="Cui Y."/>
            <person name="Wang N."/>
            <person name="Chen C."/>
            <person name="Wu H."/>
            <person name="Zhao Y."/>
            <person name="Zhang J."/>
            <person name="Li Y."/>
            <person name="Zhou W."/>
            <person name="Zhang B."/>
            <person name="Hu W."/>
            <person name="Eijk M."/>
            <person name="Tang J."/>
            <person name="Witsenboer H."/>
            <person name="Zhao S."/>
            <person name="Li Z."/>
            <person name="Zhang A."/>
            <person name="Wang D."/>
            <person name="Liang C."/>
        </authorList>
    </citation>
    <scope>NUCLEOTIDE SEQUENCE [LARGE SCALE GENOMIC DNA]</scope>
    <source>
        <strain evidence="1">cv. G1812</strain>
    </source>
</reference>
<dbReference type="PANTHER" id="PTHR33116:SF87">
    <property type="entry name" value="OS01G0158850 PROTEIN"/>
    <property type="match status" value="1"/>
</dbReference>
<dbReference type="EnsemblPlants" id="TuG1812G0400003139.01.T01">
    <property type="protein sequence ID" value="TuG1812G0400003139.01.T01.cds466674"/>
    <property type="gene ID" value="TuG1812G0400003139.01"/>
</dbReference>
<organism evidence="1 2">
    <name type="scientific">Triticum urartu</name>
    <name type="common">Red wild einkorn</name>
    <name type="synonym">Crithodium urartu</name>
    <dbReference type="NCBI Taxonomy" id="4572"/>
    <lineage>
        <taxon>Eukaryota</taxon>
        <taxon>Viridiplantae</taxon>
        <taxon>Streptophyta</taxon>
        <taxon>Embryophyta</taxon>
        <taxon>Tracheophyta</taxon>
        <taxon>Spermatophyta</taxon>
        <taxon>Magnoliopsida</taxon>
        <taxon>Liliopsida</taxon>
        <taxon>Poales</taxon>
        <taxon>Poaceae</taxon>
        <taxon>BOP clade</taxon>
        <taxon>Pooideae</taxon>
        <taxon>Triticodae</taxon>
        <taxon>Triticeae</taxon>
        <taxon>Triticinae</taxon>
        <taxon>Triticum</taxon>
    </lineage>
</organism>
<dbReference type="AlphaFoldDB" id="A0A8R7Q898"/>
<dbReference type="PANTHER" id="PTHR33116">
    <property type="entry name" value="REVERSE TRANSCRIPTASE ZINC-BINDING DOMAIN-CONTAINING PROTEIN-RELATED-RELATED"/>
    <property type="match status" value="1"/>
</dbReference>
<reference evidence="2" key="1">
    <citation type="journal article" date="2013" name="Nature">
        <title>Draft genome of the wheat A-genome progenitor Triticum urartu.</title>
        <authorList>
            <person name="Ling H.Q."/>
            <person name="Zhao S."/>
            <person name="Liu D."/>
            <person name="Wang J."/>
            <person name="Sun H."/>
            <person name="Zhang C."/>
            <person name="Fan H."/>
            <person name="Li D."/>
            <person name="Dong L."/>
            <person name="Tao Y."/>
            <person name="Gao C."/>
            <person name="Wu H."/>
            <person name="Li Y."/>
            <person name="Cui Y."/>
            <person name="Guo X."/>
            <person name="Zheng S."/>
            <person name="Wang B."/>
            <person name="Yu K."/>
            <person name="Liang Q."/>
            <person name="Yang W."/>
            <person name="Lou X."/>
            <person name="Chen J."/>
            <person name="Feng M."/>
            <person name="Jian J."/>
            <person name="Zhang X."/>
            <person name="Luo G."/>
            <person name="Jiang Y."/>
            <person name="Liu J."/>
            <person name="Wang Z."/>
            <person name="Sha Y."/>
            <person name="Zhang B."/>
            <person name="Wu H."/>
            <person name="Tang D."/>
            <person name="Shen Q."/>
            <person name="Xue P."/>
            <person name="Zou S."/>
            <person name="Wang X."/>
            <person name="Liu X."/>
            <person name="Wang F."/>
            <person name="Yang Y."/>
            <person name="An X."/>
            <person name="Dong Z."/>
            <person name="Zhang K."/>
            <person name="Zhang X."/>
            <person name="Luo M.C."/>
            <person name="Dvorak J."/>
            <person name="Tong Y."/>
            <person name="Wang J."/>
            <person name="Yang H."/>
            <person name="Li Z."/>
            <person name="Wang D."/>
            <person name="Zhang A."/>
            <person name="Wang J."/>
        </authorList>
    </citation>
    <scope>NUCLEOTIDE SEQUENCE</scope>
    <source>
        <strain evidence="2">cv. G1812</strain>
    </source>
</reference>